<feature type="region of interest" description="Disordered" evidence="1">
    <location>
        <begin position="63"/>
        <end position="83"/>
    </location>
</feature>
<dbReference type="Gene3D" id="1.10.1660.10">
    <property type="match status" value="1"/>
</dbReference>
<organism evidence="3 4">
    <name type="scientific">Paraburkholderia dipogonis</name>
    <dbReference type="NCBI Taxonomy" id="1211383"/>
    <lineage>
        <taxon>Bacteria</taxon>
        <taxon>Pseudomonadati</taxon>
        <taxon>Pseudomonadota</taxon>
        <taxon>Betaproteobacteria</taxon>
        <taxon>Burkholderiales</taxon>
        <taxon>Burkholderiaceae</taxon>
        <taxon>Paraburkholderia</taxon>
    </lineage>
</organism>
<dbReference type="SUPFAM" id="SSF46955">
    <property type="entry name" value="Putative DNA-binding domain"/>
    <property type="match status" value="1"/>
</dbReference>
<reference evidence="3 4" key="1">
    <citation type="submission" date="2019-03" db="EMBL/GenBank/DDBJ databases">
        <title>Complete Genome Sequence of Paraburkholderia dipogonis ICMP 19430T, a Nitrogen-fixing Symbiont of the South African Invasive Legume Dipogon lignosus in New Zealand.</title>
        <authorList>
            <person name="De Meyer S.E."/>
        </authorList>
    </citation>
    <scope>NUCLEOTIDE SEQUENCE [LARGE SCALE GENOMIC DNA]</scope>
    <source>
        <strain evidence="3 4">ICMP 19430</strain>
    </source>
</reference>
<evidence type="ECO:0000256" key="1">
    <source>
        <dbReference type="SAM" id="MobiDB-lite"/>
    </source>
</evidence>
<evidence type="ECO:0000259" key="2">
    <source>
        <dbReference type="Pfam" id="PF00376"/>
    </source>
</evidence>
<dbReference type="GO" id="GO:0003677">
    <property type="term" value="F:DNA binding"/>
    <property type="evidence" value="ECO:0007669"/>
    <property type="project" value="UniProtKB-KW"/>
</dbReference>
<feature type="compositionally biased region" description="Basic and acidic residues" evidence="1">
    <location>
        <begin position="63"/>
        <end position="73"/>
    </location>
</feature>
<gene>
    <name evidence="3" type="ORF">E2553_18950</name>
</gene>
<accession>A0A4Y8NB55</accession>
<dbReference type="AlphaFoldDB" id="A0A4Y8NB55"/>
<protein>
    <submittedName>
        <fullName evidence="3">MerR family DNA-binding transcriptional regulator</fullName>
    </submittedName>
</protein>
<comment type="caution">
    <text evidence="3">The sequence shown here is derived from an EMBL/GenBank/DDBJ whole genome shotgun (WGS) entry which is preliminary data.</text>
</comment>
<dbReference type="EMBL" id="SNVI01000001">
    <property type="protein sequence ID" value="TFE46932.1"/>
    <property type="molecule type" value="Genomic_DNA"/>
</dbReference>
<dbReference type="InterPro" id="IPR009061">
    <property type="entry name" value="DNA-bd_dom_put_sf"/>
</dbReference>
<sequence>MQAGNSQLVAIREAARQLAVTPRTLKYYEELGLVIPARSNELNDDLEYLRRRLAGTPAEVLEGERLSARERRSASFGSGNGES</sequence>
<evidence type="ECO:0000313" key="4">
    <source>
        <dbReference type="Proteomes" id="UP000297385"/>
    </source>
</evidence>
<dbReference type="GO" id="GO:0006355">
    <property type="term" value="P:regulation of DNA-templated transcription"/>
    <property type="evidence" value="ECO:0007669"/>
    <property type="project" value="InterPro"/>
</dbReference>
<feature type="domain" description="HTH merR-type" evidence="2">
    <location>
        <begin position="11"/>
        <end position="39"/>
    </location>
</feature>
<evidence type="ECO:0000313" key="3">
    <source>
        <dbReference type="EMBL" id="TFE46932.1"/>
    </source>
</evidence>
<keyword evidence="3" id="KW-0238">DNA-binding</keyword>
<dbReference type="Proteomes" id="UP000297385">
    <property type="component" value="Unassembled WGS sequence"/>
</dbReference>
<proteinExistence type="predicted"/>
<dbReference type="InterPro" id="IPR000551">
    <property type="entry name" value="MerR-type_HTH_dom"/>
</dbReference>
<name>A0A4Y8NB55_9BURK</name>
<dbReference type="Pfam" id="PF00376">
    <property type="entry name" value="MerR"/>
    <property type="match status" value="1"/>
</dbReference>